<dbReference type="EC" id="2.4.1.17" evidence="2"/>
<dbReference type="GO" id="GO:0015020">
    <property type="term" value="F:glucuronosyltransferase activity"/>
    <property type="evidence" value="ECO:0007669"/>
    <property type="project" value="UniProtKB-EC"/>
</dbReference>
<protein>
    <recommendedName>
        <fullName evidence="2">glucuronosyltransferase</fullName>
        <ecNumber evidence="2">2.4.1.17</ecNumber>
    </recommendedName>
</protein>
<comment type="similarity">
    <text evidence="1">Belongs to the UDP-glycosyltransferase family.</text>
</comment>
<reference evidence="6 7" key="1">
    <citation type="submission" date="2024-10" db="EMBL/GenBank/DDBJ databases">
        <authorList>
            <person name="Kim D."/>
        </authorList>
    </citation>
    <scope>NUCLEOTIDE SEQUENCE [LARGE SCALE GENOMIC DNA]</scope>
    <source>
        <strain evidence="6">BH-2024</strain>
    </source>
</reference>
<proteinExistence type="inferred from homology"/>
<dbReference type="InterPro" id="IPR050271">
    <property type="entry name" value="UDP-glycosyltransferase"/>
</dbReference>
<name>A0ABD2LJ05_9BILA</name>
<dbReference type="PANTHER" id="PTHR48043:SF145">
    <property type="entry name" value="FI06409P-RELATED"/>
    <property type="match status" value="1"/>
</dbReference>
<dbReference type="InterPro" id="IPR002213">
    <property type="entry name" value="UDP_glucos_trans"/>
</dbReference>
<comment type="catalytic activity">
    <reaction evidence="5">
        <text>glucuronate acceptor + UDP-alpha-D-glucuronate = acceptor beta-D-glucuronoside + UDP + H(+)</text>
        <dbReference type="Rhea" id="RHEA:21032"/>
        <dbReference type="ChEBI" id="CHEBI:15378"/>
        <dbReference type="ChEBI" id="CHEBI:58052"/>
        <dbReference type="ChEBI" id="CHEBI:58223"/>
        <dbReference type="ChEBI" id="CHEBI:132367"/>
        <dbReference type="ChEBI" id="CHEBI:132368"/>
        <dbReference type="EC" id="2.4.1.17"/>
    </reaction>
</comment>
<keyword evidence="4" id="KW-0808">Transferase</keyword>
<evidence type="ECO:0000256" key="3">
    <source>
        <dbReference type="ARBA" id="ARBA00022676"/>
    </source>
</evidence>
<dbReference type="AlphaFoldDB" id="A0ABD2LJ05"/>
<evidence type="ECO:0000256" key="2">
    <source>
        <dbReference type="ARBA" id="ARBA00012544"/>
    </source>
</evidence>
<evidence type="ECO:0000256" key="5">
    <source>
        <dbReference type="ARBA" id="ARBA00047475"/>
    </source>
</evidence>
<evidence type="ECO:0000313" key="6">
    <source>
        <dbReference type="EMBL" id="KAL3115206.1"/>
    </source>
</evidence>
<keyword evidence="7" id="KW-1185">Reference proteome</keyword>
<dbReference type="SUPFAM" id="SSF53756">
    <property type="entry name" value="UDP-Glycosyltransferase/glycogen phosphorylase"/>
    <property type="match status" value="1"/>
</dbReference>
<accession>A0ABD2LJ05</accession>
<dbReference type="Gene3D" id="3.40.50.2000">
    <property type="entry name" value="Glycogen Phosphorylase B"/>
    <property type="match status" value="1"/>
</dbReference>
<gene>
    <name evidence="6" type="ORF">niasHT_016417</name>
</gene>
<dbReference type="EMBL" id="JBICBT010000393">
    <property type="protein sequence ID" value="KAL3115206.1"/>
    <property type="molecule type" value="Genomic_DNA"/>
</dbReference>
<evidence type="ECO:0000313" key="7">
    <source>
        <dbReference type="Proteomes" id="UP001620626"/>
    </source>
</evidence>
<evidence type="ECO:0000256" key="1">
    <source>
        <dbReference type="ARBA" id="ARBA00009995"/>
    </source>
</evidence>
<sequence length="105" mass="11369">MAFVSHCGMNSVLEGIYNGKPIICVPLFADQFYNGELLARQNIGLVVDGFVHTKIFDFSGNAKFVAPSCSLCGRVKDQPAVGIEPTTPVIRAVISQLSYAGVFDW</sequence>
<evidence type="ECO:0000256" key="4">
    <source>
        <dbReference type="ARBA" id="ARBA00022679"/>
    </source>
</evidence>
<comment type="caution">
    <text evidence="6">The sequence shown here is derived from an EMBL/GenBank/DDBJ whole genome shotgun (WGS) entry which is preliminary data.</text>
</comment>
<organism evidence="6 7">
    <name type="scientific">Heterodera trifolii</name>
    <dbReference type="NCBI Taxonomy" id="157864"/>
    <lineage>
        <taxon>Eukaryota</taxon>
        <taxon>Metazoa</taxon>
        <taxon>Ecdysozoa</taxon>
        <taxon>Nematoda</taxon>
        <taxon>Chromadorea</taxon>
        <taxon>Rhabditida</taxon>
        <taxon>Tylenchina</taxon>
        <taxon>Tylenchomorpha</taxon>
        <taxon>Tylenchoidea</taxon>
        <taxon>Heteroderidae</taxon>
        <taxon>Heteroderinae</taxon>
        <taxon>Heterodera</taxon>
    </lineage>
</organism>
<dbReference type="Proteomes" id="UP001620626">
    <property type="component" value="Unassembled WGS sequence"/>
</dbReference>
<dbReference type="PANTHER" id="PTHR48043">
    <property type="entry name" value="EG:EG0003.4 PROTEIN-RELATED"/>
    <property type="match status" value="1"/>
</dbReference>
<keyword evidence="3" id="KW-0328">Glycosyltransferase</keyword>
<dbReference type="Pfam" id="PF00201">
    <property type="entry name" value="UDPGT"/>
    <property type="match status" value="1"/>
</dbReference>